<evidence type="ECO:0000313" key="2">
    <source>
        <dbReference type="Proteomes" id="UP000011991"/>
    </source>
</evidence>
<protein>
    <submittedName>
        <fullName evidence="1">Choloylglycine hydrolase</fullName>
    </submittedName>
</protein>
<dbReference type="PATRIC" id="fig|1265738.3.peg.7536"/>
<organism evidence="1 2">
    <name type="scientific">Rhodopirellula maiorica SM1</name>
    <dbReference type="NCBI Taxonomy" id="1265738"/>
    <lineage>
        <taxon>Bacteria</taxon>
        <taxon>Pseudomonadati</taxon>
        <taxon>Planctomycetota</taxon>
        <taxon>Planctomycetia</taxon>
        <taxon>Pirellulales</taxon>
        <taxon>Pirellulaceae</taxon>
        <taxon>Novipirellula</taxon>
    </lineage>
</organism>
<gene>
    <name evidence="1" type="ORF">RMSM_07555</name>
</gene>
<reference evidence="1 2" key="1">
    <citation type="journal article" date="2013" name="Mar. Genomics">
        <title>Expression of sulfatases in Rhodopirellula baltica and the diversity of sulfatases in the genus Rhodopirellula.</title>
        <authorList>
            <person name="Wegner C.E."/>
            <person name="Richter-Heitmann T."/>
            <person name="Klindworth A."/>
            <person name="Klockow C."/>
            <person name="Richter M."/>
            <person name="Achstetter T."/>
            <person name="Glockner F.O."/>
            <person name="Harder J."/>
        </authorList>
    </citation>
    <scope>NUCLEOTIDE SEQUENCE [LARGE SCALE GENOMIC DNA]</scope>
    <source>
        <strain evidence="1 2">SM1</strain>
    </source>
</reference>
<dbReference type="PANTHER" id="PTHR35527">
    <property type="entry name" value="CHOLOYLGLYCINE HYDROLASE"/>
    <property type="match status" value="1"/>
</dbReference>
<dbReference type="Gene3D" id="3.60.60.10">
    <property type="entry name" value="Penicillin V Acylase, Chain A"/>
    <property type="match status" value="1"/>
</dbReference>
<sequence length="169" mass="18844">MANSTCTDSRDAFQQQQWRNNSERRYYQAVCQVQLANEEVAAADPIQYARQSLSKVAQPGLTQWSIVYEPTEKRISFSTRVAKEIRTLDLDDLDFDSASDALTVDVNNDVAGDLVPQLKPFTASDNKRIVNFSFDQTMPKSFVRTAVKQLVLNYPATLSVVGESAAVGE</sequence>
<comment type="caution">
    <text evidence="1">The sequence shown here is derived from an EMBL/GenBank/DDBJ whole genome shotgun (WGS) entry which is preliminary data.</text>
</comment>
<dbReference type="InterPro" id="IPR052193">
    <property type="entry name" value="Peptidase_C59"/>
</dbReference>
<accession>M5RJI1</accession>
<dbReference type="PANTHER" id="PTHR35527:SF2">
    <property type="entry name" value="HYDROLASE"/>
    <property type="match status" value="1"/>
</dbReference>
<keyword evidence="2" id="KW-1185">Reference proteome</keyword>
<dbReference type="EMBL" id="ANOG01001074">
    <property type="protein sequence ID" value="EMI15537.1"/>
    <property type="molecule type" value="Genomic_DNA"/>
</dbReference>
<dbReference type="Proteomes" id="UP000011991">
    <property type="component" value="Unassembled WGS sequence"/>
</dbReference>
<name>M5RJI1_9BACT</name>
<proteinExistence type="predicted"/>
<dbReference type="AlphaFoldDB" id="M5RJI1"/>
<evidence type="ECO:0000313" key="1">
    <source>
        <dbReference type="EMBL" id="EMI15537.1"/>
    </source>
</evidence>
<dbReference type="GO" id="GO:0016787">
    <property type="term" value="F:hydrolase activity"/>
    <property type="evidence" value="ECO:0007669"/>
    <property type="project" value="UniProtKB-KW"/>
</dbReference>
<keyword evidence="1" id="KW-0378">Hydrolase</keyword>